<feature type="coiled-coil region" evidence="12">
    <location>
        <begin position="695"/>
        <end position="868"/>
    </location>
</feature>
<dbReference type="VEuPathDB" id="PiroplasmaDB:BOVATA_036190"/>
<accession>A0A2H6KGK9</accession>
<evidence type="ECO:0000256" key="2">
    <source>
        <dbReference type="ARBA" id="ARBA00004286"/>
    </source>
</evidence>
<dbReference type="SUPFAM" id="SSF52540">
    <property type="entry name" value="P-loop containing nucleoside triphosphate hydrolases"/>
    <property type="match status" value="2"/>
</dbReference>
<keyword evidence="15" id="KW-1185">Reference proteome</keyword>
<feature type="coiled-coil region" evidence="12">
    <location>
        <begin position="378"/>
        <end position="440"/>
    </location>
</feature>
<dbReference type="GO" id="GO:0005634">
    <property type="term" value="C:nucleus"/>
    <property type="evidence" value="ECO:0007669"/>
    <property type="project" value="UniProtKB-SubCell"/>
</dbReference>
<name>A0A2H6KGK9_9APIC</name>
<evidence type="ECO:0000313" key="14">
    <source>
        <dbReference type="EMBL" id="GBE62126.1"/>
    </source>
</evidence>
<dbReference type="AlphaFoldDB" id="A0A2H6KGK9"/>
<comment type="caution">
    <text evidence="14">The sequence shown here is derived from an EMBL/GenBank/DDBJ whole genome shotgun (WGS) entry which is preliminary data.</text>
</comment>
<feature type="coiled-coil region" evidence="12">
    <location>
        <begin position="206"/>
        <end position="290"/>
    </location>
</feature>
<protein>
    <submittedName>
        <fullName evidence="14">-Structural maintenance of chromosomes 6</fullName>
    </submittedName>
</protein>
<comment type="subcellular location">
    <subcellularLocation>
        <location evidence="2">Chromosome</location>
    </subcellularLocation>
    <subcellularLocation>
        <location evidence="1">Nucleus</location>
    </subcellularLocation>
</comment>
<feature type="domain" description="Rad50/SbcC-type AAA" evidence="13">
    <location>
        <begin position="37"/>
        <end position="256"/>
    </location>
</feature>
<keyword evidence="4" id="KW-0158">Chromosome</keyword>
<dbReference type="Gene3D" id="3.40.50.300">
    <property type="entry name" value="P-loop containing nucleotide triphosphate hydrolases"/>
    <property type="match status" value="2"/>
</dbReference>
<dbReference type="Pfam" id="PF13476">
    <property type="entry name" value="AAA_23"/>
    <property type="match status" value="1"/>
</dbReference>
<evidence type="ECO:0000313" key="15">
    <source>
        <dbReference type="Proteomes" id="UP000236319"/>
    </source>
</evidence>
<dbReference type="GO" id="GO:0003684">
    <property type="term" value="F:damaged DNA binding"/>
    <property type="evidence" value="ECO:0007669"/>
    <property type="project" value="TreeGrafter"/>
</dbReference>
<proteinExistence type="inferred from homology"/>
<evidence type="ECO:0000256" key="7">
    <source>
        <dbReference type="ARBA" id="ARBA00022840"/>
    </source>
</evidence>
<keyword evidence="10" id="KW-0234">DNA repair</keyword>
<evidence type="ECO:0000256" key="11">
    <source>
        <dbReference type="ARBA" id="ARBA00023242"/>
    </source>
</evidence>
<evidence type="ECO:0000256" key="9">
    <source>
        <dbReference type="ARBA" id="ARBA00023172"/>
    </source>
</evidence>
<dbReference type="OrthoDB" id="10072614at2759"/>
<dbReference type="GO" id="GO:0016887">
    <property type="term" value="F:ATP hydrolysis activity"/>
    <property type="evidence" value="ECO:0007669"/>
    <property type="project" value="InterPro"/>
</dbReference>
<keyword evidence="8 12" id="KW-0175">Coiled coil</keyword>
<dbReference type="Gene3D" id="1.10.287.1490">
    <property type="match status" value="2"/>
</dbReference>
<dbReference type="GO" id="GO:0005524">
    <property type="term" value="F:ATP binding"/>
    <property type="evidence" value="ECO:0007669"/>
    <property type="project" value="UniProtKB-KW"/>
</dbReference>
<keyword evidence="9" id="KW-0233">DNA recombination</keyword>
<dbReference type="GO" id="GO:0030915">
    <property type="term" value="C:Smc5-Smc6 complex"/>
    <property type="evidence" value="ECO:0007669"/>
    <property type="project" value="TreeGrafter"/>
</dbReference>
<keyword evidence="11" id="KW-0539">Nucleus</keyword>
<comment type="similarity">
    <text evidence="3">Belongs to the SMC family. SMC6 subfamily.</text>
</comment>
<evidence type="ECO:0000259" key="13">
    <source>
        <dbReference type="Pfam" id="PF13476"/>
    </source>
</evidence>
<dbReference type="Proteomes" id="UP000236319">
    <property type="component" value="Unassembled WGS sequence"/>
</dbReference>
<evidence type="ECO:0000256" key="4">
    <source>
        <dbReference type="ARBA" id="ARBA00022454"/>
    </source>
</evidence>
<keyword evidence="6" id="KW-0227">DNA damage</keyword>
<keyword evidence="5" id="KW-0547">Nucleotide-binding</keyword>
<dbReference type="GO" id="GO:0000724">
    <property type="term" value="P:double-strand break repair via homologous recombination"/>
    <property type="evidence" value="ECO:0007669"/>
    <property type="project" value="TreeGrafter"/>
</dbReference>
<dbReference type="PANTHER" id="PTHR19306:SF6">
    <property type="entry name" value="STRUCTURAL MAINTENANCE OF CHROMOSOMES PROTEIN 6"/>
    <property type="match status" value="1"/>
</dbReference>
<evidence type="ECO:0000256" key="3">
    <source>
        <dbReference type="ARBA" id="ARBA00006793"/>
    </source>
</evidence>
<dbReference type="InterPro" id="IPR038729">
    <property type="entry name" value="Rad50/SbcC_AAA"/>
</dbReference>
<evidence type="ECO:0000256" key="12">
    <source>
        <dbReference type="SAM" id="Coils"/>
    </source>
</evidence>
<dbReference type="RefSeq" id="XP_028868369.1">
    <property type="nucleotide sequence ID" value="XM_029012536.1"/>
</dbReference>
<keyword evidence="7" id="KW-0067">ATP-binding</keyword>
<evidence type="ECO:0000256" key="6">
    <source>
        <dbReference type="ARBA" id="ARBA00022763"/>
    </source>
</evidence>
<dbReference type="GeneID" id="39875896"/>
<evidence type="ECO:0000256" key="8">
    <source>
        <dbReference type="ARBA" id="ARBA00023054"/>
    </source>
</evidence>
<dbReference type="PANTHER" id="PTHR19306">
    <property type="entry name" value="STRUCTURAL MAINTENANCE OF CHROMOSOMES 5,6 SMC5, SMC6"/>
    <property type="match status" value="1"/>
</dbReference>
<sequence length="1051" mass="120870">MDVREESVADAATPELGDSTSATLPEAFVNTTGKVVKVQLINFLNHANLLLHCSPYLNMIFGMNGQGKSAIVQGMALCFGGYGHSAGRDTALLHYIKDYHLRDGPSFARVEITLSNHGDNAYKPELYGDTVVLARVIHKNHSAFYMGGSLVKKAVVNKKEVDRYLRHIKMSIGNPTTYMDQESSKSFFFHSNPSSFYRYYSAAAGLVEMEQNLSTEKRHLEECKEELKVRKRVLHPDREKLRDLSKQISLFEEKLTDWKSANEMYRLSQYRAYKERYEALKETYDRFNQTDPKDEIVKLQHSIELFSGELEDVKLDMQTQTSKTFQHKDSITTITDQIAVLNDSIGDMQSRISAKRTSISQVESAMGNLDGELSAVAAEPADTDKKRLERELDACRQEYEGVNRQLESVLFEIAEAESSAHEIETQIRNVKIDLDEQRRENASLEFSTVSSVRSDPLRRALYRYDVNAVREDIQRMRDQGVFVYMPIGPIGDYLVVTRDAPTWKVLAVVEHHLRNMIHSWVVATEQDRRALESLLIKHGCSRSQSKIIKSNVFMRPDLVERMQRRLPMVSHRQSIYSYLAVREIPPLLLYVLDDVCGIGRTVVCIDDEQMYEVLSRGVDKVAVAYSLTRLNSGRRLNGSMYLSPCYEKHPFAYQYVCYAQENEGDYSWERDERKDNGTQREASLKSMLSSLSKELSECNTRLNAHRSKVDDIREEKTRIIRKRTRLEADLQEELDSLETTNQSSRYNRYCEAMEEIRSDYRRQLRTLGADLADFEAELATMESKKVAKEEELKVANSDLKATLKNVSALKVDIQKIQQRINTQKTQIKALQKNMDDYNFKLDGYVNDLKEAKQKLESHKAELEAEGIDYSVELPTKSPNDYLQILNLSKDVLKRIVDDSRSIEAHLQSLREKHAAAEQSLRDKELRLTETTENYSLQKRNYAKRCRRFEECRARIEHKAKRAFRQTLDAVTGYDGSLVFNDVNRTLDIQIYNKQQSYSRAHLATDLKTLSGGEQSAIQLSMLQSLATISFSPIHMFDEVDVYMDESTRIKK</sequence>
<dbReference type="InterPro" id="IPR027417">
    <property type="entry name" value="P-loop_NTPase"/>
</dbReference>
<gene>
    <name evidence="14" type="ORF">BOVATA_036190</name>
</gene>
<dbReference type="GO" id="GO:0035861">
    <property type="term" value="C:site of double-strand break"/>
    <property type="evidence" value="ECO:0007669"/>
    <property type="project" value="TreeGrafter"/>
</dbReference>
<dbReference type="SUPFAM" id="SSF57997">
    <property type="entry name" value="Tropomyosin"/>
    <property type="match status" value="2"/>
</dbReference>
<dbReference type="EMBL" id="BDSA01000004">
    <property type="protein sequence ID" value="GBE62126.1"/>
    <property type="molecule type" value="Genomic_DNA"/>
</dbReference>
<organism evidence="14 15">
    <name type="scientific">Babesia ovata</name>
    <dbReference type="NCBI Taxonomy" id="189622"/>
    <lineage>
        <taxon>Eukaryota</taxon>
        <taxon>Sar</taxon>
        <taxon>Alveolata</taxon>
        <taxon>Apicomplexa</taxon>
        <taxon>Aconoidasida</taxon>
        <taxon>Piroplasmida</taxon>
        <taxon>Babesiidae</taxon>
        <taxon>Babesia</taxon>
    </lineage>
</organism>
<evidence type="ECO:0000256" key="5">
    <source>
        <dbReference type="ARBA" id="ARBA00022741"/>
    </source>
</evidence>
<evidence type="ECO:0000256" key="1">
    <source>
        <dbReference type="ARBA" id="ARBA00004123"/>
    </source>
</evidence>
<reference evidence="14 15" key="1">
    <citation type="journal article" date="2017" name="BMC Genomics">
        <title>Whole-genome assembly of Babesia ovata and comparative genomics between closely related pathogens.</title>
        <authorList>
            <person name="Yamagishi J."/>
            <person name="Asada M."/>
            <person name="Hakimi H."/>
            <person name="Tanaka T.Q."/>
            <person name="Sugimoto C."/>
            <person name="Kawazu S."/>
        </authorList>
    </citation>
    <scope>NUCLEOTIDE SEQUENCE [LARGE SCALE GENOMIC DNA]</scope>
    <source>
        <strain evidence="14 15">Miyake</strain>
    </source>
</reference>
<evidence type="ECO:0000256" key="10">
    <source>
        <dbReference type="ARBA" id="ARBA00023204"/>
    </source>
</evidence>
<feature type="coiled-coil region" evidence="12">
    <location>
        <begin position="906"/>
        <end position="933"/>
    </location>
</feature>
<dbReference type="GO" id="GO:0003697">
    <property type="term" value="F:single-stranded DNA binding"/>
    <property type="evidence" value="ECO:0007669"/>
    <property type="project" value="TreeGrafter"/>
</dbReference>